<organism evidence="1 2">
    <name type="scientific">Romanomermis culicivorax</name>
    <name type="common">Nematode worm</name>
    <dbReference type="NCBI Taxonomy" id="13658"/>
    <lineage>
        <taxon>Eukaryota</taxon>
        <taxon>Metazoa</taxon>
        <taxon>Ecdysozoa</taxon>
        <taxon>Nematoda</taxon>
        <taxon>Enoplea</taxon>
        <taxon>Dorylaimia</taxon>
        <taxon>Mermithida</taxon>
        <taxon>Mermithoidea</taxon>
        <taxon>Mermithidae</taxon>
        <taxon>Romanomermis</taxon>
    </lineage>
</organism>
<keyword evidence="1" id="KW-1185">Reference proteome</keyword>
<sequence>MDSDDPAETLDVKCPGRFSYQRLVRLDGGRQDENVDKKRNFNHSFEDKDDECIYEQSLFCQFKQLTLVSYSGDWRVIEC</sequence>
<evidence type="ECO:0000313" key="1">
    <source>
        <dbReference type="Proteomes" id="UP000887565"/>
    </source>
</evidence>
<reference evidence="2" key="1">
    <citation type="submission" date="2022-11" db="UniProtKB">
        <authorList>
            <consortium name="WormBaseParasite"/>
        </authorList>
    </citation>
    <scope>IDENTIFICATION</scope>
</reference>
<dbReference type="WBParaSite" id="nRc.2.0.1.t20780-RA">
    <property type="protein sequence ID" value="nRc.2.0.1.t20780-RA"/>
    <property type="gene ID" value="nRc.2.0.1.g20780"/>
</dbReference>
<dbReference type="Proteomes" id="UP000887565">
    <property type="component" value="Unplaced"/>
</dbReference>
<dbReference type="AlphaFoldDB" id="A0A915J2Z8"/>
<accession>A0A915J2Z8</accession>
<proteinExistence type="predicted"/>
<evidence type="ECO:0000313" key="2">
    <source>
        <dbReference type="WBParaSite" id="nRc.2.0.1.t20780-RA"/>
    </source>
</evidence>
<name>A0A915J2Z8_ROMCU</name>
<protein>
    <submittedName>
        <fullName evidence="2">Uncharacterized protein</fullName>
    </submittedName>
</protein>